<evidence type="ECO:0000313" key="2">
    <source>
        <dbReference type="EMBL" id="MQL69507.1"/>
    </source>
</evidence>
<sequence>MQRTRRVGQSRLPEHDASAGRVQKATGGSVTISPEKATYRAVAFSGPASESEQEKDRPWIAVQTFPVLTQDCVTYTSIPEEDIAMASRGRRGAHTRDDEQRHEDRGEQQAPAPQGLTVLPPPPPIDYGVFMQGLVQAMQTQAHTQATLQAQLEAQAQAPTPVPQEHGHGGPSIMERFKSSNDINHALIYKHLASVDRYIQSSKMMFCLQPSVDRSFLAVDRSRGVGYNQLVDHVGTHGQRRLTEALNKDSLVRQKEYLTESSSESRESVYIETSARRSIGILEQRSVDNGVTGTSIPEEDIVRSDSEHEE</sequence>
<dbReference type="Proteomes" id="UP000652761">
    <property type="component" value="Unassembled WGS sequence"/>
</dbReference>
<feature type="region of interest" description="Disordered" evidence="1">
    <location>
        <begin position="287"/>
        <end position="310"/>
    </location>
</feature>
<evidence type="ECO:0000313" key="3">
    <source>
        <dbReference type="Proteomes" id="UP000652761"/>
    </source>
</evidence>
<name>A0A843TH99_COLES</name>
<organism evidence="2 3">
    <name type="scientific">Colocasia esculenta</name>
    <name type="common">Wild taro</name>
    <name type="synonym">Arum esculentum</name>
    <dbReference type="NCBI Taxonomy" id="4460"/>
    <lineage>
        <taxon>Eukaryota</taxon>
        <taxon>Viridiplantae</taxon>
        <taxon>Streptophyta</taxon>
        <taxon>Embryophyta</taxon>
        <taxon>Tracheophyta</taxon>
        <taxon>Spermatophyta</taxon>
        <taxon>Magnoliopsida</taxon>
        <taxon>Liliopsida</taxon>
        <taxon>Araceae</taxon>
        <taxon>Aroideae</taxon>
        <taxon>Colocasieae</taxon>
        <taxon>Colocasia</taxon>
    </lineage>
</organism>
<feature type="region of interest" description="Disordered" evidence="1">
    <location>
        <begin position="83"/>
        <end position="122"/>
    </location>
</feature>
<evidence type="ECO:0000256" key="1">
    <source>
        <dbReference type="SAM" id="MobiDB-lite"/>
    </source>
</evidence>
<accession>A0A843TH99</accession>
<feature type="compositionally biased region" description="Basic and acidic residues" evidence="1">
    <location>
        <begin position="300"/>
        <end position="310"/>
    </location>
</feature>
<feature type="compositionally biased region" description="Basic and acidic residues" evidence="1">
    <location>
        <begin position="94"/>
        <end position="107"/>
    </location>
</feature>
<keyword evidence="3" id="KW-1185">Reference proteome</keyword>
<dbReference type="AlphaFoldDB" id="A0A843TH99"/>
<feature type="region of interest" description="Disordered" evidence="1">
    <location>
        <begin position="1"/>
        <end position="37"/>
    </location>
</feature>
<proteinExistence type="predicted"/>
<protein>
    <submittedName>
        <fullName evidence="2">Uncharacterized protein</fullName>
    </submittedName>
</protein>
<reference evidence="2" key="1">
    <citation type="submission" date="2017-07" db="EMBL/GenBank/DDBJ databases">
        <title>Taro Niue Genome Assembly and Annotation.</title>
        <authorList>
            <person name="Atibalentja N."/>
            <person name="Keating K."/>
            <person name="Fields C.J."/>
        </authorList>
    </citation>
    <scope>NUCLEOTIDE SEQUENCE</scope>
    <source>
        <strain evidence="2">Niue_2</strain>
        <tissue evidence="2">Leaf</tissue>
    </source>
</reference>
<dbReference type="EMBL" id="NMUH01000039">
    <property type="protein sequence ID" value="MQL69507.1"/>
    <property type="molecule type" value="Genomic_DNA"/>
</dbReference>
<gene>
    <name evidence="2" type="ORF">Taro_001795</name>
</gene>
<comment type="caution">
    <text evidence="2">The sequence shown here is derived from an EMBL/GenBank/DDBJ whole genome shotgun (WGS) entry which is preliminary data.</text>
</comment>